<evidence type="ECO:0000313" key="8">
    <source>
        <dbReference type="Proteomes" id="UP000309061"/>
    </source>
</evidence>
<evidence type="ECO:0000259" key="6">
    <source>
        <dbReference type="Pfam" id="PF06271"/>
    </source>
</evidence>
<dbReference type="AlphaFoldDB" id="A0A6B8KBV3"/>
<dbReference type="EMBL" id="CP046052">
    <property type="protein sequence ID" value="QGM44525.1"/>
    <property type="molecule type" value="Genomic_DNA"/>
</dbReference>
<accession>A0A6B8KBV3</accession>
<gene>
    <name evidence="7" type="ORF">H2LOC_001780</name>
</gene>
<feature type="transmembrane region" description="Helical" evidence="5">
    <location>
        <begin position="35"/>
        <end position="56"/>
    </location>
</feature>
<comment type="subcellular location">
    <subcellularLocation>
        <location evidence="1">Membrane</location>
        <topology evidence="1">Multi-pass membrane protein</topology>
    </subcellularLocation>
</comment>
<evidence type="ECO:0000256" key="3">
    <source>
        <dbReference type="ARBA" id="ARBA00022989"/>
    </source>
</evidence>
<evidence type="ECO:0000256" key="4">
    <source>
        <dbReference type="ARBA" id="ARBA00023136"/>
    </source>
</evidence>
<keyword evidence="4 5" id="KW-0472">Membrane</keyword>
<dbReference type="RefSeq" id="WP_136494826.1">
    <property type="nucleotide sequence ID" value="NZ_CP046052.1"/>
</dbReference>
<feature type="transmembrane region" description="Helical" evidence="5">
    <location>
        <begin position="68"/>
        <end position="87"/>
    </location>
</feature>
<evidence type="ECO:0000256" key="1">
    <source>
        <dbReference type="ARBA" id="ARBA00004141"/>
    </source>
</evidence>
<feature type="transmembrane region" description="Helical" evidence="5">
    <location>
        <begin position="108"/>
        <end position="133"/>
    </location>
</feature>
<name>A0A6B8KBV3_9HYPH</name>
<evidence type="ECO:0000256" key="2">
    <source>
        <dbReference type="ARBA" id="ARBA00022692"/>
    </source>
</evidence>
<organism evidence="7 8">
    <name type="scientific">Methylocystis heyeri</name>
    <dbReference type="NCBI Taxonomy" id="391905"/>
    <lineage>
        <taxon>Bacteria</taxon>
        <taxon>Pseudomonadati</taxon>
        <taxon>Pseudomonadota</taxon>
        <taxon>Alphaproteobacteria</taxon>
        <taxon>Hyphomicrobiales</taxon>
        <taxon>Methylocystaceae</taxon>
        <taxon>Methylocystis</taxon>
    </lineage>
</organism>
<evidence type="ECO:0000256" key="5">
    <source>
        <dbReference type="SAM" id="Phobius"/>
    </source>
</evidence>
<keyword evidence="3 5" id="KW-1133">Transmembrane helix</keyword>
<dbReference type="KEGG" id="mhey:H2LOC_001780"/>
<dbReference type="OrthoDB" id="7270324at2"/>
<dbReference type="InterPro" id="IPR010432">
    <property type="entry name" value="RDD"/>
</dbReference>
<dbReference type="GO" id="GO:0016020">
    <property type="term" value="C:membrane"/>
    <property type="evidence" value="ECO:0007669"/>
    <property type="project" value="UniProtKB-SubCell"/>
</dbReference>
<keyword evidence="2 5" id="KW-0812">Transmembrane</keyword>
<sequence length="172" mass="19077">MSRSDGLQPRPVENIGPRIPRAALEGVRTRRITAVALDFLIVSFLSALLFTGLLLLSFGMTAILLPPIFPLVAFFYNGLTVSGWRMATPGMRLVDLEVRTMEGRPVPFINAAVHAVLFYVTTLAPPLLLVSFITSDKRCLHDILADVIVLRRADTRIGFRPDFEGADRIEKD</sequence>
<feature type="domain" description="RDD" evidence="6">
    <location>
        <begin position="29"/>
        <end position="145"/>
    </location>
</feature>
<dbReference type="Pfam" id="PF06271">
    <property type="entry name" value="RDD"/>
    <property type="match status" value="1"/>
</dbReference>
<protein>
    <submittedName>
        <fullName evidence="7">RDD family protein</fullName>
    </submittedName>
</protein>
<evidence type="ECO:0000313" key="7">
    <source>
        <dbReference type="EMBL" id="QGM44525.1"/>
    </source>
</evidence>
<reference evidence="7 8" key="1">
    <citation type="submission" date="2019-11" db="EMBL/GenBank/DDBJ databases">
        <title>The genome sequence of Methylocystis heyeri.</title>
        <authorList>
            <person name="Oshkin I.Y."/>
            <person name="Miroshnikov K."/>
            <person name="Dedysh S.N."/>
        </authorList>
    </citation>
    <scope>NUCLEOTIDE SEQUENCE [LARGE SCALE GENOMIC DNA]</scope>
    <source>
        <strain evidence="7 8">H2</strain>
    </source>
</reference>
<dbReference type="Proteomes" id="UP000309061">
    <property type="component" value="Chromosome"/>
</dbReference>
<keyword evidence="8" id="KW-1185">Reference proteome</keyword>
<proteinExistence type="predicted"/>